<feature type="chain" id="PRO_5019792267" evidence="3">
    <location>
        <begin position="30"/>
        <end position="446"/>
    </location>
</feature>
<evidence type="ECO:0000256" key="1">
    <source>
        <dbReference type="ARBA" id="ARBA00022801"/>
    </source>
</evidence>
<evidence type="ECO:0000313" key="5">
    <source>
        <dbReference type="EMBL" id="GCL62799.1"/>
    </source>
</evidence>
<feature type="binding site" evidence="2">
    <location>
        <position position="182"/>
    </location>
    <ligand>
        <name>Mn(2+)</name>
        <dbReference type="ChEBI" id="CHEBI:29035"/>
        <label>2</label>
    </ligand>
</feature>
<evidence type="ECO:0000259" key="4">
    <source>
        <dbReference type="Pfam" id="PF07687"/>
    </source>
</evidence>
<feature type="binding site" evidence="2">
    <location>
        <position position="417"/>
    </location>
    <ligand>
        <name>Mn(2+)</name>
        <dbReference type="ChEBI" id="CHEBI:29035"/>
        <label>2</label>
    </ligand>
</feature>
<dbReference type="Pfam" id="PF07687">
    <property type="entry name" value="M20_dimer"/>
    <property type="match status" value="1"/>
</dbReference>
<keyword evidence="6" id="KW-1185">Reference proteome</keyword>
<comment type="cofactor">
    <cofactor evidence="2">
        <name>Mn(2+)</name>
        <dbReference type="ChEBI" id="CHEBI:29035"/>
    </cofactor>
    <text evidence="2">The Mn(2+) ion enhances activity.</text>
</comment>
<dbReference type="Pfam" id="PF01546">
    <property type="entry name" value="Peptidase_M20"/>
    <property type="match status" value="1"/>
</dbReference>
<organism evidence="5 6">
    <name type="scientific">Pseudaquabacterium pictum</name>
    <dbReference type="NCBI Taxonomy" id="2315236"/>
    <lineage>
        <taxon>Bacteria</taxon>
        <taxon>Pseudomonadati</taxon>
        <taxon>Pseudomonadota</taxon>
        <taxon>Betaproteobacteria</taxon>
        <taxon>Burkholderiales</taxon>
        <taxon>Sphaerotilaceae</taxon>
        <taxon>Pseudaquabacterium</taxon>
    </lineage>
</organism>
<dbReference type="InterPro" id="IPR017439">
    <property type="entry name" value="Amidohydrolase"/>
</dbReference>
<dbReference type="Proteomes" id="UP000301751">
    <property type="component" value="Unassembled WGS sequence"/>
</dbReference>
<dbReference type="PANTHER" id="PTHR11014:SF63">
    <property type="entry name" value="METALLOPEPTIDASE, PUTATIVE (AFU_ORTHOLOGUE AFUA_6G09600)-RELATED"/>
    <property type="match status" value="1"/>
</dbReference>
<name>A0A480AM73_9BURK</name>
<sequence>MLFRPSGRLARALAPTLMTLQAAWVPAGAAQAQPHALAPAIDAQVARHYPGLEQLYQDLHAHPELGFQEVQTAAKLAAAMRAAGFTVTEQVGRTGLVALLRNGPGPTILVRTDMDALPMEEKTGLPYASHVQVDHLGRQTFVAHSCGHDLHMAGWVGTALTLAALKDRWQGTLMFIAQPAEELLGGAKAMLADGLFQRFGKPDFAFALHTWPMAHGEIGFNVGAVTSNADAFELTFNGRGAHGSAPDKSIDPLLMASRFVVDVQGVVSREKDPFQFGVLSVGAIQGGTSGNIIPDSALLRGTLRSYDPAVRTKLRDGLRRTALATATMAGAPEPKLTITPGGDATVNDARLVERAETVLKAAFGAQVKRMPPITPSEDFAEFGSAGVPSMFFLVGVLDPKDVEAARQPGGKPVPGNHSPFFAPVPEPSIKTAVKAMSLAVLSALQR</sequence>
<feature type="binding site" evidence="2">
    <location>
        <position position="209"/>
    </location>
    <ligand>
        <name>Mn(2+)</name>
        <dbReference type="ChEBI" id="CHEBI:29035"/>
        <label>2</label>
    </ligand>
</feature>
<dbReference type="Gene3D" id="3.30.70.360">
    <property type="match status" value="1"/>
</dbReference>
<dbReference type="GO" id="GO:0019877">
    <property type="term" value="P:diaminopimelate biosynthetic process"/>
    <property type="evidence" value="ECO:0007669"/>
    <property type="project" value="UniProtKB-ARBA"/>
</dbReference>
<accession>A0A480AM73</accession>
<keyword evidence="3" id="KW-0732">Signal</keyword>
<dbReference type="PIRSF" id="PIRSF005962">
    <property type="entry name" value="Pept_M20D_amidohydro"/>
    <property type="match status" value="1"/>
</dbReference>
<dbReference type="FunFam" id="3.30.70.360:FF:000001">
    <property type="entry name" value="N-acetyldiaminopimelate deacetylase"/>
    <property type="match status" value="1"/>
</dbReference>
<dbReference type="GO" id="GO:0050118">
    <property type="term" value="F:N-acetyldiaminopimelate deacetylase activity"/>
    <property type="evidence" value="ECO:0007669"/>
    <property type="project" value="UniProtKB-ARBA"/>
</dbReference>
<dbReference type="OrthoDB" id="8875216at2"/>
<dbReference type="SUPFAM" id="SSF55031">
    <property type="entry name" value="Bacterial exopeptidase dimerisation domain"/>
    <property type="match status" value="1"/>
</dbReference>
<dbReference type="PANTHER" id="PTHR11014">
    <property type="entry name" value="PEPTIDASE M20 FAMILY MEMBER"/>
    <property type="match status" value="1"/>
</dbReference>
<protein>
    <submittedName>
        <fullName evidence="5">Peptidase M20</fullName>
    </submittedName>
</protein>
<dbReference type="SUPFAM" id="SSF53187">
    <property type="entry name" value="Zn-dependent exopeptidases"/>
    <property type="match status" value="1"/>
</dbReference>
<gene>
    <name evidence="5" type="ORF">AQPW35_18800</name>
</gene>
<dbReference type="AlphaFoldDB" id="A0A480AM73"/>
<feature type="binding site" evidence="2">
    <location>
        <position position="146"/>
    </location>
    <ligand>
        <name>Mn(2+)</name>
        <dbReference type="ChEBI" id="CHEBI:29035"/>
        <label>2</label>
    </ligand>
</feature>
<keyword evidence="2" id="KW-0464">Manganese</keyword>
<keyword evidence="2" id="KW-0479">Metal-binding</keyword>
<comment type="caution">
    <text evidence="5">The sequence shown here is derived from an EMBL/GenBank/DDBJ whole genome shotgun (WGS) entry which is preliminary data.</text>
</comment>
<dbReference type="InterPro" id="IPR011650">
    <property type="entry name" value="Peptidase_M20_dimer"/>
</dbReference>
<dbReference type="GO" id="GO:0046872">
    <property type="term" value="F:metal ion binding"/>
    <property type="evidence" value="ECO:0007669"/>
    <property type="project" value="UniProtKB-KW"/>
</dbReference>
<evidence type="ECO:0000313" key="6">
    <source>
        <dbReference type="Proteomes" id="UP000301751"/>
    </source>
</evidence>
<feature type="binding site" evidence="2">
    <location>
        <position position="148"/>
    </location>
    <ligand>
        <name>Mn(2+)</name>
        <dbReference type="ChEBI" id="CHEBI:29035"/>
        <label>2</label>
    </ligand>
</feature>
<keyword evidence="1" id="KW-0378">Hydrolase</keyword>
<evidence type="ECO:0000256" key="2">
    <source>
        <dbReference type="PIRSR" id="PIRSR005962-1"/>
    </source>
</evidence>
<feature type="signal peptide" evidence="3">
    <location>
        <begin position="1"/>
        <end position="29"/>
    </location>
</feature>
<dbReference type="EMBL" id="BJCL01000003">
    <property type="protein sequence ID" value="GCL62799.1"/>
    <property type="molecule type" value="Genomic_DNA"/>
</dbReference>
<feature type="domain" description="Peptidase M20 dimerisation" evidence="4">
    <location>
        <begin position="228"/>
        <end position="316"/>
    </location>
</feature>
<dbReference type="Gene3D" id="3.40.630.10">
    <property type="entry name" value="Zn peptidases"/>
    <property type="match status" value="1"/>
</dbReference>
<dbReference type="InterPro" id="IPR002933">
    <property type="entry name" value="Peptidase_M20"/>
</dbReference>
<proteinExistence type="predicted"/>
<dbReference type="InterPro" id="IPR036264">
    <property type="entry name" value="Bact_exopeptidase_dim_dom"/>
</dbReference>
<evidence type="ECO:0000256" key="3">
    <source>
        <dbReference type="SAM" id="SignalP"/>
    </source>
</evidence>
<reference evidence="6" key="1">
    <citation type="submission" date="2019-03" db="EMBL/GenBank/DDBJ databases">
        <title>Aquabacterium pictum sp.nov., the first bacteriochlorophyll a-containing freshwater bacterium in the genus Aquabacterium of the class Betaproteobacteria.</title>
        <authorList>
            <person name="Hirose S."/>
            <person name="Tank M."/>
            <person name="Hara E."/>
            <person name="Tamaki H."/>
            <person name="Takaichi S."/>
            <person name="Haruta S."/>
            <person name="Hanada S."/>
        </authorList>
    </citation>
    <scope>NUCLEOTIDE SEQUENCE [LARGE SCALE GENOMIC DNA]</scope>
    <source>
        <strain evidence="6">W35</strain>
    </source>
</reference>
<dbReference type="NCBIfam" id="TIGR01891">
    <property type="entry name" value="amidohydrolases"/>
    <property type="match status" value="1"/>
</dbReference>